<proteinExistence type="predicted"/>
<evidence type="ECO:0008006" key="3">
    <source>
        <dbReference type="Google" id="ProtNLM"/>
    </source>
</evidence>
<dbReference type="EMBL" id="LUEZ02000113">
    <property type="protein sequence ID" value="RDB17205.1"/>
    <property type="molecule type" value="Genomic_DNA"/>
</dbReference>
<dbReference type="AlphaFoldDB" id="A0A369J9T3"/>
<dbReference type="Proteomes" id="UP000076154">
    <property type="component" value="Unassembled WGS sequence"/>
</dbReference>
<gene>
    <name evidence="1" type="ORF">Hypma_002001</name>
</gene>
<sequence length="434" mass="49904">MSVGLQPDDPTNLIVSSPPPSVLPQELLDKIIDNLHHDFESLKQCSLASSLLKLRSHKYLYSSIRISDMYRIQRLRGLVDANSTLLENVRELELADFWAWVAGDRHLPVILRMATSLRSLSILNARCSWWSIHRDTRDALIQVFRSPSLATLCIDTIYSFPIPIFSLDINVTHLTLKEITVDAFTFPSATLADYSRMNVHTLEIFSTIWSLVQAVIDLPNSFITRIHRLIIHNATSLAHDRIMTTARNSLESILIYDLETISLENWVPYDFTLLPKLKHIELYLALRFGEPSDFKLRATTALARIVDFSTMNPTAARIESLSICFICRSELYFILQWRTFMDNLAAISQWEELDRILDAARGSVSSSPKHIISLDLQLIRLDNQRYLYVPSDDFLWRQSVDQMKTFWRDKVHDIMPLASHRGLLVTGDIVYTDI</sequence>
<dbReference type="InParanoid" id="A0A369J9T3"/>
<protein>
    <recommendedName>
        <fullName evidence="3">F-box domain-containing protein</fullName>
    </recommendedName>
</protein>
<keyword evidence="2" id="KW-1185">Reference proteome</keyword>
<comment type="caution">
    <text evidence="1">The sequence shown here is derived from an EMBL/GenBank/DDBJ whole genome shotgun (WGS) entry which is preliminary data.</text>
</comment>
<reference evidence="1" key="1">
    <citation type="submission" date="2018-04" db="EMBL/GenBank/DDBJ databases">
        <title>Whole genome sequencing of Hypsizygus marmoreus.</title>
        <authorList>
            <person name="Choi I.-G."/>
            <person name="Min B."/>
            <person name="Kim J.-G."/>
            <person name="Kim S."/>
            <person name="Oh Y.-L."/>
            <person name="Kong W.-S."/>
            <person name="Park H."/>
            <person name="Jeong J."/>
            <person name="Song E.-S."/>
        </authorList>
    </citation>
    <scope>NUCLEOTIDE SEQUENCE [LARGE SCALE GENOMIC DNA]</scope>
    <source>
        <strain evidence="1">51987-8</strain>
    </source>
</reference>
<accession>A0A369J9T3</accession>
<dbReference type="OrthoDB" id="2788229at2759"/>
<evidence type="ECO:0000313" key="1">
    <source>
        <dbReference type="EMBL" id="RDB17205.1"/>
    </source>
</evidence>
<organism evidence="1 2">
    <name type="scientific">Hypsizygus marmoreus</name>
    <name type="common">White beech mushroom</name>
    <name type="synonym">Agaricus marmoreus</name>
    <dbReference type="NCBI Taxonomy" id="39966"/>
    <lineage>
        <taxon>Eukaryota</taxon>
        <taxon>Fungi</taxon>
        <taxon>Dikarya</taxon>
        <taxon>Basidiomycota</taxon>
        <taxon>Agaricomycotina</taxon>
        <taxon>Agaricomycetes</taxon>
        <taxon>Agaricomycetidae</taxon>
        <taxon>Agaricales</taxon>
        <taxon>Tricholomatineae</taxon>
        <taxon>Lyophyllaceae</taxon>
        <taxon>Hypsizygus</taxon>
    </lineage>
</organism>
<name>A0A369J9T3_HYPMA</name>
<evidence type="ECO:0000313" key="2">
    <source>
        <dbReference type="Proteomes" id="UP000076154"/>
    </source>
</evidence>